<feature type="active site" description="Proton acceptor" evidence="4">
    <location>
        <position position="356"/>
    </location>
</feature>
<evidence type="ECO:0000256" key="1">
    <source>
        <dbReference type="ARBA" id="ARBA00010088"/>
    </source>
</evidence>
<dbReference type="GO" id="GO:0004301">
    <property type="term" value="F:epoxide hydrolase activity"/>
    <property type="evidence" value="ECO:0007669"/>
    <property type="project" value="TreeGrafter"/>
</dbReference>
<feature type="active site" description="Proton donor" evidence="4">
    <location>
        <position position="298"/>
    </location>
</feature>
<dbReference type="InterPro" id="IPR016292">
    <property type="entry name" value="Epoxide_hydrolase"/>
</dbReference>
<comment type="caution">
    <text evidence="6">The sequence shown here is derived from an EMBL/GenBank/DDBJ whole genome shotgun (WGS) entry which is preliminary data.</text>
</comment>
<evidence type="ECO:0000313" key="7">
    <source>
        <dbReference type="Proteomes" id="UP000241118"/>
    </source>
</evidence>
<dbReference type="InterPro" id="IPR000639">
    <property type="entry name" value="Epox_hydrolase-like"/>
</dbReference>
<dbReference type="InterPro" id="IPR010497">
    <property type="entry name" value="Epoxide_hydro_N"/>
</dbReference>
<dbReference type="SMR" id="A0A2P8I4E7"/>
<feature type="domain" description="Epoxide hydrolase N-terminal" evidence="5">
    <location>
        <begin position="3"/>
        <end position="106"/>
    </location>
</feature>
<dbReference type="SUPFAM" id="SSF53474">
    <property type="entry name" value="alpha/beta-Hydrolases"/>
    <property type="match status" value="1"/>
</dbReference>
<evidence type="ECO:0000256" key="2">
    <source>
        <dbReference type="ARBA" id="ARBA00022797"/>
    </source>
</evidence>
<evidence type="ECO:0000313" key="6">
    <source>
        <dbReference type="EMBL" id="PSL53323.1"/>
    </source>
</evidence>
<dbReference type="PANTHER" id="PTHR21661:SF35">
    <property type="entry name" value="EPOXIDE HYDROLASE"/>
    <property type="match status" value="1"/>
</dbReference>
<gene>
    <name evidence="6" type="ORF">B0I31_109113</name>
</gene>
<keyword evidence="7" id="KW-1185">Reference proteome</keyword>
<name>A0A2P8I4E7_SACCR</name>
<accession>A0A2P8I4E7</accession>
<proteinExistence type="inferred from homology"/>
<sequence length="378" mass="42739">MIPFRIEIPDDELIDLRARLSRTRWPDAEPVSDWTQGVPLAYLEELCHYWATEYDWRATERRLNALPQFRTDIDGVGIHFLHVRSPHRSAVPLILTHGWPGSVLEFEKVVPLLTEPDDPDDAFHLVIPSLPGYGFSGRPTEPGWTVQRIAAAWRELMARLGYQRYGAQGSDWGTSVTTSMGQQDTGELVGIHVMPPIAAPDPGTFDDLTPAEEAALVDLRRAAAQESGYAEQMTTKPQTVGYALTDSPAGLCAWIVEKFASWTDSGGVPETVLTRDAMLDDITLYWLTRTAASSARLYWESFRQVGEWFAKSTDDTVPVPTGCTVFPKEVPRPSRRWAAKRYTDIRYWNEPDRGGHFGAWEQPELFAEEVRDFFRLVR</sequence>
<dbReference type="PIRSF" id="PIRSF001112">
    <property type="entry name" value="Epoxide_hydrolase"/>
    <property type="match status" value="1"/>
</dbReference>
<dbReference type="Proteomes" id="UP000241118">
    <property type="component" value="Unassembled WGS sequence"/>
</dbReference>
<dbReference type="Pfam" id="PF06441">
    <property type="entry name" value="EHN"/>
    <property type="match status" value="1"/>
</dbReference>
<dbReference type="GO" id="GO:0097176">
    <property type="term" value="P:epoxide metabolic process"/>
    <property type="evidence" value="ECO:0007669"/>
    <property type="project" value="TreeGrafter"/>
</dbReference>
<dbReference type="InterPro" id="IPR029058">
    <property type="entry name" value="AB_hydrolase_fold"/>
</dbReference>
<protein>
    <submittedName>
        <fullName evidence="6">Pimeloyl-ACP methyl ester carboxylesterase</fullName>
    </submittedName>
</protein>
<dbReference type="PRINTS" id="PR00412">
    <property type="entry name" value="EPOXHYDRLASE"/>
</dbReference>
<feature type="active site" description="Nucleophile" evidence="4">
    <location>
        <position position="171"/>
    </location>
</feature>
<keyword evidence="2" id="KW-0058">Aromatic hydrocarbons catabolism</keyword>
<dbReference type="EMBL" id="PYAX01000009">
    <property type="protein sequence ID" value="PSL53323.1"/>
    <property type="molecule type" value="Genomic_DNA"/>
</dbReference>
<organism evidence="6 7">
    <name type="scientific">Saccharothrix carnea</name>
    <dbReference type="NCBI Taxonomy" id="1280637"/>
    <lineage>
        <taxon>Bacteria</taxon>
        <taxon>Bacillati</taxon>
        <taxon>Actinomycetota</taxon>
        <taxon>Actinomycetes</taxon>
        <taxon>Pseudonocardiales</taxon>
        <taxon>Pseudonocardiaceae</taxon>
        <taxon>Saccharothrix</taxon>
    </lineage>
</organism>
<dbReference type="PANTHER" id="PTHR21661">
    <property type="entry name" value="EPOXIDE HYDROLASE 1-RELATED"/>
    <property type="match status" value="1"/>
</dbReference>
<dbReference type="AlphaFoldDB" id="A0A2P8I4E7"/>
<dbReference type="Gene3D" id="3.40.50.1820">
    <property type="entry name" value="alpha/beta hydrolase"/>
    <property type="match status" value="1"/>
</dbReference>
<dbReference type="RefSeq" id="WP_106618044.1">
    <property type="nucleotide sequence ID" value="NZ_PYAX01000009.1"/>
</dbReference>
<reference evidence="6 7" key="1">
    <citation type="submission" date="2018-03" db="EMBL/GenBank/DDBJ databases">
        <title>Genomic Encyclopedia of Type Strains, Phase III (KMG-III): the genomes of soil and plant-associated and newly described type strains.</title>
        <authorList>
            <person name="Whitman W."/>
        </authorList>
    </citation>
    <scope>NUCLEOTIDE SEQUENCE [LARGE SCALE GENOMIC DNA]</scope>
    <source>
        <strain evidence="6 7">CGMCC 4.7097</strain>
    </source>
</reference>
<evidence type="ECO:0000259" key="5">
    <source>
        <dbReference type="Pfam" id="PF06441"/>
    </source>
</evidence>
<evidence type="ECO:0000256" key="3">
    <source>
        <dbReference type="ARBA" id="ARBA00022801"/>
    </source>
</evidence>
<dbReference type="OrthoDB" id="27092at2"/>
<keyword evidence="3" id="KW-0378">Hydrolase</keyword>
<comment type="similarity">
    <text evidence="1">Belongs to the peptidase S33 family.</text>
</comment>
<evidence type="ECO:0000256" key="4">
    <source>
        <dbReference type="PIRSR" id="PIRSR001112-1"/>
    </source>
</evidence>